<accession>A0A518GR88</accession>
<dbReference type="EMBL" id="CP036299">
    <property type="protein sequence ID" value="QDV31115.1"/>
    <property type="molecule type" value="Genomic_DNA"/>
</dbReference>
<name>A0A518GR88_9PLAN</name>
<dbReference type="AlphaFoldDB" id="A0A518GR88"/>
<keyword evidence="2" id="KW-1185">Reference proteome</keyword>
<evidence type="ECO:0000313" key="1">
    <source>
        <dbReference type="EMBL" id="QDV31115.1"/>
    </source>
</evidence>
<proteinExistence type="predicted"/>
<reference evidence="1 2" key="1">
    <citation type="submission" date="2019-02" db="EMBL/GenBank/DDBJ databases">
        <title>Deep-cultivation of Planctomycetes and their phenomic and genomic characterization uncovers novel biology.</title>
        <authorList>
            <person name="Wiegand S."/>
            <person name="Jogler M."/>
            <person name="Boedeker C."/>
            <person name="Pinto D."/>
            <person name="Vollmers J."/>
            <person name="Rivas-Marin E."/>
            <person name="Kohn T."/>
            <person name="Peeters S.H."/>
            <person name="Heuer A."/>
            <person name="Rast P."/>
            <person name="Oberbeckmann S."/>
            <person name="Bunk B."/>
            <person name="Jeske O."/>
            <person name="Meyerdierks A."/>
            <person name="Storesund J.E."/>
            <person name="Kallscheuer N."/>
            <person name="Luecker S."/>
            <person name="Lage O.M."/>
            <person name="Pohl T."/>
            <person name="Merkel B.J."/>
            <person name="Hornburger P."/>
            <person name="Mueller R.-W."/>
            <person name="Bruemmer F."/>
            <person name="Labrenz M."/>
            <person name="Spormann A.M."/>
            <person name="Op den Camp H."/>
            <person name="Overmann J."/>
            <person name="Amann R."/>
            <person name="Jetten M.S.M."/>
            <person name="Mascher T."/>
            <person name="Medema M.H."/>
            <person name="Devos D.P."/>
            <person name="Kaster A.-K."/>
            <person name="Ovreas L."/>
            <person name="Rohde M."/>
            <person name="Galperin M.Y."/>
            <person name="Jogler C."/>
        </authorList>
    </citation>
    <scope>NUCLEOTIDE SEQUENCE [LARGE SCALE GENOMIC DNA]</scope>
    <source>
        <strain evidence="1 2">Spb1</strain>
    </source>
</reference>
<gene>
    <name evidence="1" type="ORF">Spb1_30530</name>
</gene>
<organism evidence="1 2">
    <name type="scientific">Planctopirus ephydatiae</name>
    <dbReference type="NCBI Taxonomy" id="2528019"/>
    <lineage>
        <taxon>Bacteria</taxon>
        <taxon>Pseudomonadati</taxon>
        <taxon>Planctomycetota</taxon>
        <taxon>Planctomycetia</taxon>
        <taxon>Planctomycetales</taxon>
        <taxon>Planctomycetaceae</taxon>
        <taxon>Planctopirus</taxon>
    </lineage>
</organism>
<evidence type="ECO:0000313" key="2">
    <source>
        <dbReference type="Proteomes" id="UP000315349"/>
    </source>
</evidence>
<sequence length="76" mass="8687">MIGIHNHCAAVFIGLSLPAFWTESIPAIRRPSISIFLALKSADFVRLIFTCAKFPIVENTLWFFCDDYQAFPEHQL</sequence>
<dbReference type="KEGG" id="peh:Spb1_30530"/>
<dbReference type="Proteomes" id="UP000315349">
    <property type="component" value="Chromosome"/>
</dbReference>
<protein>
    <submittedName>
        <fullName evidence="1">Uncharacterized protein</fullName>
    </submittedName>
</protein>